<keyword evidence="6" id="KW-0663">Pyridoxal phosphate</keyword>
<name>A0A173U7L6_PARDI</name>
<dbReference type="InterPro" id="IPR015424">
    <property type="entry name" value="PyrdxlP-dep_Trfase"/>
</dbReference>
<dbReference type="Pfam" id="PF00155">
    <property type="entry name" value="Aminotran_1_2"/>
    <property type="match status" value="1"/>
</dbReference>
<comment type="cofactor">
    <cofactor evidence="9">
        <name>pyridoxal 5'-phosphate</name>
        <dbReference type="ChEBI" id="CHEBI:597326"/>
    </cofactor>
</comment>
<comment type="pathway">
    <text evidence="1">Amino-acid biosynthesis; L-histidine biosynthesis; L-histidine from 5-phospho-alpha-D-ribose 1-diphosphate: step 7/9.</text>
</comment>
<dbReference type="SUPFAM" id="SSF53383">
    <property type="entry name" value="PLP-dependent transferases"/>
    <property type="match status" value="1"/>
</dbReference>
<evidence type="ECO:0000313" key="12">
    <source>
        <dbReference type="Proteomes" id="UP000095591"/>
    </source>
</evidence>
<dbReference type="GO" id="GO:0016829">
    <property type="term" value="F:lyase activity"/>
    <property type="evidence" value="ECO:0007669"/>
    <property type="project" value="UniProtKB-KW"/>
</dbReference>
<dbReference type="InterPro" id="IPR015421">
    <property type="entry name" value="PyrdxlP-dep_Trfase_major"/>
</dbReference>
<evidence type="ECO:0000256" key="9">
    <source>
        <dbReference type="RuleBase" id="RU000481"/>
    </source>
</evidence>
<dbReference type="GO" id="GO:0004400">
    <property type="term" value="F:histidinol-phosphate transaminase activity"/>
    <property type="evidence" value="ECO:0007669"/>
    <property type="project" value="UniProtKB-EC"/>
</dbReference>
<keyword evidence="4" id="KW-0028">Amino-acid biosynthesis</keyword>
<keyword evidence="7" id="KW-0368">Histidine biosynthesis</keyword>
<dbReference type="InterPro" id="IPR015422">
    <property type="entry name" value="PyrdxlP-dep_Trfase_small"/>
</dbReference>
<keyword evidence="11" id="KW-0456">Lyase</keyword>
<dbReference type="InterPro" id="IPR004838">
    <property type="entry name" value="NHTrfase_class1_PyrdxlP-BS"/>
</dbReference>
<evidence type="ECO:0000256" key="8">
    <source>
        <dbReference type="ARBA" id="ARBA00047481"/>
    </source>
</evidence>
<dbReference type="InterPro" id="IPR050106">
    <property type="entry name" value="HistidinolP_aminotransfase"/>
</dbReference>
<dbReference type="PROSITE" id="PS00105">
    <property type="entry name" value="AA_TRANSFER_CLASS_1"/>
    <property type="match status" value="1"/>
</dbReference>
<comment type="similarity">
    <text evidence="2">Belongs to the class-II pyridoxal-phosphate-dependent aminotransferase family. Histidinol-phosphate aminotransferase subfamily.</text>
</comment>
<dbReference type="GO" id="GO:0030170">
    <property type="term" value="F:pyridoxal phosphate binding"/>
    <property type="evidence" value="ECO:0007669"/>
    <property type="project" value="InterPro"/>
</dbReference>
<dbReference type="InterPro" id="IPR004839">
    <property type="entry name" value="Aminotransferase_I/II_large"/>
</dbReference>
<evidence type="ECO:0000256" key="1">
    <source>
        <dbReference type="ARBA" id="ARBA00005011"/>
    </source>
</evidence>
<evidence type="ECO:0000256" key="5">
    <source>
        <dbReference type="ARBA" id="ARBA00022679"/>
    </source>
</evidence>
<comment type="similarity">
    <text evidence="9">Belongs to the class-I pyridoxal-phosphate-dependent aminotransferase family.</text>
</comment>
<dbReference type="AlphaFoldDB" id="A0A173U7L6"/>
<proteinExistence type="inferred from homology"/>
<evidence type="ECO:0000256" key="3">
    <source>
        <dbReference type="ARBA" id="ARBA00022576"/>
    </source>
</evidence>
<dbReference type="Gene3D" id="3.40.640.10">
    <property type="entry name" value="Type I PLP-dependent aspartate aminotransferase-like (Major domain)"/>
    <property type="match status" value="1"/>
</dbReference>
<dbReference type="Gene3D" id="3.90.1150.10">
    <property type="entry name" value="Aspartate Aminotransferase, domain 1"/>
    <property type="match status" value="1"/>
</dbReference>
<evidence type="ECO:0000256" key="4">
    <source>
        <dbReference type="ARBA" id="ARBA00022605"/>
    </source>
</evidence>
<evidence type="ECO:0000256" key="6">
    <source>
        <dbReference type="ARBA" id="ARBA00022898"/>
    </source>
</evidence>
<evidence type="ECO:0000256" key="7">
    <source>
        <dbReference type="ARBA" id="ARBA00023102"/>
    </source>
</evidence>
<dbReference type="CDD" id="cd00609">
    <property type="entry name" value="AAT_like"/>
    <property type="match status" value="1"/>
</dbReference>
<comment type="catalytic activity">
    <reaction evidence="8">
        <text>L-histidinol phosphate + 2-oxoglutarate = 3-(imidazol-4-yl)-2-oxopropyl phosphate + L-glutamate</text>
        <dbReference type="Rhea" id="RHEA:23744"/>
        <dbReference type="ChEBI" id="CHEBI:16810"/>
        <dbReference type="ChEBI" id="CHEBI:29985"/>
        <dbReference type="ChEBI" id="CHEBI:57766"/>
        <dbReference type="ChEBI" id="CHEBI:57980"/>
        <dbReference type="EC" id="2.6.1.9"/>
    </reaction>
</comment>
<dbReference type="EMBL" id="CYXP01000004">
    <property type="protein sequence ID" value="CUN11073.1"/>
    <property type="molecule type" value="Genomic_DNA"/>
</dbReference>
<accession>A0A173U7L6</accession>
<dbReference type="RefSeq" id="WP_057319311.1">
    <property type="nucleotide sequence ID" value="NZ_CYXP01000004.1"/>
</dbReference>
<dbReference type="Proteomes" id="UP000095591">
    <property type="component" value="Unassembled WGS sequence"/>
</dbReference>
<dbReference type="EC" id="2.6.1.-" evidence="9"/>
<feature type="domain" description="Aminotransferase class I/classII large" evidence="10">
    <location>
        <begin position="17"/>
        <end position="332"/>
    </location>
</feature>
<reference evidence="11 12" key="1">
    <citation type="submission" date="2015-09" db="EMBL/GenBank/DDBJ databases">
        <authorList>
            <consortium name="Pathogen Informatics"/>
        </authorList>
    </citation>
    <scope>NUCLEOTIDE SEQUENCE [LARGE SCALE GENOMIC DNA]</scope>
    <source>
        <strain evidence="11 12">2789STDY5608872</strain>
    </source>
</reference>
<evidence type="ECO:0000256" key="2">
    <source>
        <dbReference type="ARBA" id="ARBA00007970"/>
    </source>
</evidence>
<dbReference type="PANTHER" id="PTHR43643:SF6">
    <property type="entry name" value="HISTIDINOL-PHOSPHATE AMINOTRANSFERASE"/>
    <property type="match status" value="1"/>
</dbReference>
<evidence type="ECO:0000259" key="10">
    <source>
        <dbReference type="Pfam" id="PF00155"/>
    </source>
</evidence>
<dbReference type="GO" id="GO:0000105">
    <property type="term" value="P:L-histidine biosynthetic process"/>
    <property type="evidence" value="ECO:0007669"/>
    <property type="project" value="UniProtKB-KW"/>
</dbReference>
<keyword evidence="3 9" id="KW-0032">Aminotransferase</keyword>
<organism evidence="11 12">
    <name type="scientific">Parabacteroides distasonis</name>
    <dbReference type="NCBI Taxonomy" id="823"/>
    <lineage>
        <taxon>Bacteria</taxon>
        <taxon>Pseudomonadati</taxon>
        <taxon>Bacteroidota</taxon>
        <taxon>Bacteroidia</taxon>
        <taxon>Bacteroidales</taxon>
        <taxon>Tannerellaceae</taxon>
        <taxon>Parabacteroides</taxon>
    </lineage>
</organism>
<dbReference type="PANTHER" id="PTHR43643">
    <property type="entry name" value="HISTIDINOL-PHOSPHATE AMINOTRANSFERASE 2"/>
    <property type="match status" value="1"/>
</dbReference>
<sequence length="342" mass="39224">MLYGHGDDFYNAKNEVKINFSSNVWHGANLDKLKEHLIEHFDKLTRYPEPDAATLKRLLARRYEIKEENIVVTNGSITAFYLLAQAWRGAKSMIAIPSFSEYEDACRLHEHEISFFPTSDDLSELSLEGQDFCWICNPNNPDGKLIHRTELLRLISANPQTTFIIDQAYVAFTTEDMLKPSDVKTHKNLILVQSISKAYNIPGLRIGYLVASPEIAEKVNKYIIPWSVNAIAIEASKYILIHPAQFTLPIRKWQRETADFIYQLNKLDGLEVIPTSTTFFLVRLKKGTAADLKQFLLDNYGILIRDASNFRGLDETYLRLSTQKADENHILLEGVKVWLEQQ</sequence>
<protein>
    <recommendedName>
        <fullName evidence="9">Aminotransferase</fullName>
        <ecNumber evidence="9">2.6.1.-</ecNumber>
    </recommendedName>
</protein>
<keyword evidence="5 9" id="KW-0808">Transferase</keyword>
<evidence type="ECO:0000313" key="11">
    <source>
        <dbReference type="EMBL" id="CUN11073.1"/>
    </source>
</evidence>
<gene>
    <name evidence="11" type="primary">cobD_2</name>
    <name evidence="11" type="ORF">ERS852429_01979</name>
</gene>